<reference evidence="2 3" key="1">
    <citation type="submission" date="2022-06" db="EMBL/GenBank/DDBJ databases">
        <title>Mycolicibacterium sp. CAU 1645 isolated from seawater.</title>
        <authorList>
            <person name="Kim W."/>
        </authorList>
    </citation>
    <scope>NUCLEOTIDE SEQUENCE [LARGE SCALE GENOMIC DNA]</scope>
    <source>
        <strain evidence="2 3">CAU 1645</strain>
    </source>
</reference>
<keyword evidence="1" id="KW-0812">Transmembrane</keyword>
<evidence type="ECO:0000313" key="3">
    <source>
        <dbReference type="Proteomes" id="UP001651690"/>
    </source>
</evidence>
<gene>
    <name evidence="2" type="ORF">NM203_17615</name>
</gene>
<keyword evidence="1" id="KW-1133">Transmembrane helix</keyword>
<comment type="caution">
    <text evidence="2">The sequence shown here is derived from an EMBL/GenBank/DDBJ whole genome shotgun (WGS) entry which is preliminary data.</text>
</comment>
<evidence type="ECO:0000313" key="2">
    <source>
        <dbReference type="EMBL" id="MCP9274010.1"/>
    </source>
</evidence>
<keyword evidence="3" id="KW-1185">Reference proteome</keyword>
<name>A0ABT1M565_9MYCO</name>
<dbReference type="RefSeq" id="WP_255061348.1">
    <property type="nucleotide sequence ID" value="NZ_JANDBD010000007.1"/>
</dbReference>
<proteinExistence type="predicted"/>
<feature type="transmembrane region" description="Helical" evidence="1">
    <location>
        <begin position="12"/>
        <end position="29"/>
    </location>
</feature>
<evidence type="ECO:0000256" key="1">
    <source>
        <dbReference type="SAM" id="Phobius"/>
    </source>
</evidence>
<protein>
    <submittedName>
        <fullName evidence="2">Uncharacterized protein</fullName>
    </submittedName>
</protein>
<dbReference type="Proteomes" id="UP001651690">
    <property type="component" value="Unassembled WGS sequence"/>
</dbReference>
<dbReference type="EMBL" id="JANDBD010000007">
    <property type="protein sequence ID" value="MCP9274010.1"/>
    <property type="molecule type" value="Genomic_DNA"/>
</dbReference>
<accession>A0ABT1M565</accession>
<keyword evidence="1" id="KW-0472">Membrane</keyword>
<organism evidence="2 3">
    <name type="scientific">Mycolicibacterium arenosum</name>
    <dbReference type="NCBI Taxonomy" id="2952157"/>
    <lineage>
        <taxon>Bacteria</taxon>
        <taxon>Bacillati</taxon>
        <taxon>Actinomycetota</taxon>
        <taxon>Actinomycetes</taxon>
        <taxon>Mycobacteriales</taxon>
        <taxon>Mycobacteriaceae</taxon>
        <taxon>Mycolicibacterium</taxon>
    </lineage>
</organism>
<sequence length="186" mass="19766">MTVSAPPAFLRWVVPATIIGALMVLGLLLRVQHNRAVEFGEAGPTTVDIDTNDVPELQAWVDHAAPLMASLRSVFGDVGEAAKASDFAATSTACRAGLDLTGALVDELPSPDVRLNAPLREALDDYDQALRHCVTGSENNDPEELAIAADLVTNGDRRWRAAVGMMDTPWPALPPSSTGPSHVFKT</sequence>